<dbReference type="Gene3D" id="3.40.1180.10">
    <property type="entry name" value="Decaprenyl diphosphate synthase-like"/>
    <property type="match status" value="1"/>
</dbReference>
<dbReference type="Proteomes" id="UP000095255">
    <property type="component" value="Unassembled WGS sequence"/>
</dbReference>
<accession>A0A1E5L720</accession>
<dbReference type="InterPro" id="IPR001441">
    <property type="entry name" value="UPP_synth-like"/>
</dbReference>
<feature type="active site" description="Proton acceptor" evidence="2">
    <location>
        <position position="84"/>
    </location>
</feature>
<feature type="binding site" evidence="2">
    <location>
        <begin position="210"/>
        <end position="212"/>
    </location>
    <ligand>
        <name>substrate</name>
    </ligand>
</feature>
<dbReference type="PANTHER" id="PTHR10291">
    <property type="entry name" value="DEHYDRODOLICHYL DIPHOSPHATE SYNTHASE FAMILY MEMBER"/>
    <property type="match status" value="1"/>
</dbReference>
<evidence type="ECO:0000313" key="3">
    <source>
        <dbReference type="EMBL" id="OEH85848.1"/>
    </source>
</evidence>
<feature type="binding site" evidence="2">
    <location>
        <position position="36"/>
    </location>
    <ligand>
        <name>Mg(2+)</name>
        <dbReference type="ChEBI" id="CHEBI:18420"/>
    </ligand>
</feature>
<evidence type="ECO:0000256" key="1">
    <source>
        <dbReference type="ARBA" id="ARBA00022679"/>
    </source>
</evidence>
<gene>
    <name evidence="3" type="ORF">BHU72_03460</name>
</gene>
<dbReference type="FunFam" id="3.40.1180.10:FF:000001">
    <property type="entry name" value="(2E,6E)-farnesyl-diphosphate-specific ditrans,polycis-undecaprenyl-diphosphate synthase"/>
    <property type="match status" value="1"/>
</dbReference>
<dbReference type="HAMAP" id="MF_01139">
    <property type="entry name" value="ISPT"/>
    <property type="match status" value="1"/>
</dbReference>
<feature type="active site" evidence="2">
    <location>
        <position position="36"/>
    </location>
</feature>
<feature type="binding site" evidence="2">
    <location>
        <begin position="81"/>
        <end position="83"/>
    </location>
    <ligand>
        <name>substrate</name>
    </ligand>
</feature>
<feature type="binding site" evidence="2">
    <location>
        <position position="85"/>
    </location>
    <ligand>
        <name>substrate</name>
    </ligand>
</feature>
<proteinExistence type="inferred from homology"/>
<dbReference type="EMBL" id="MJAT01000012">
    <property type="protein sequence ID" value="OEH85848.1"/>
    <property type="molecule type" value="Genomic_DNA"/>
</dbReference>
<keyword evidence="2" id="KW-0479">Metal-binding</keyword>
<dbReference type="GO" id="GO:0016094">
    <property type="term" value="P:polyprenol biosynthetic process"/>
    <property type="evidence" value="ECO:0007669"/>
    <property type="project" value="TreeGrafter"/>
</dbReference>
<dbReference type="AlphaFoldDB" id="A0A1E5L720"/>
<dbReference type="InterPro" id="IPR018520">
    <property type="entry name" value="UPP_synth-like_CS"/>
</dbReference>
<evidence type="ECO:0000313" key="4">
    <source>
        <dbReference type="Proteomes" id="UP000095255"/>
    </source>
</evidence>
<organism evidence="3 4">
    <name type="scientific">Desulfuribacillus stibiiarsenatis</name>
    <dbReference type="NCBI Taxonomy" id="1390249"/>
    <lineage>
        <taxon>Bacteria</taxon>
        <taxon>Bacillati</taxon>
        <taxon>Bacillota</taxon>
        <taxon>Desulfuribacillia</taxon>
        <taxon>Desulfuribacillales</taxon>
        <taxon>Desulfuribacillaceae</taxon>
        <taxon>Desulfuribacillus</taxon>
    </lineage>
</organism>
<dbReference type="GO" id="GO:0000287">
    <property type="term" value="F:magnesium ion binding"/>
    <property type="evidence" value="ECO:0007669"/>
    <property type="project" value="UniProtKB-UniRule"/>
</dbReference>
<feature type="binding site" evidence="2">
    <location>
        <position position="49"/>
    </location>
    <ligand>
        <name>substrate</name>
    </ligand>
</feature>
<dbReference type="OrthoDB" id="4191603at2"/>
<feature type="binding site" evidence="2">
    <location>
        <position position="41"/>
    </location>
    <ligand>
        <name>substrate</name>
    </ligand>
</feature>
<dbReference type="EC" id="2.5.1.-" evidence="2"/>
<feature type="binding site" evidence="2">
    <location>
        <position position="223"/>
    </location>
    <ligand>
        <name>Mg(2+)</name>
        <dbReference type="ChEBI" id="CHEBI:18420"/>
    </ligand>
</feature>
<keyword evidence="2" id="KW-0460">Magnesium</keyword>
<comment type="function">
    <text evidence="2">Catalyzes the condensation of isopentenyl diphosphate (IPP) with allylic pyrophosphates generating different type of terpenoids.</text>
</comment>
<dbReference type="RefSeq" id="WP_069701931.1">
    <property type="nucleotide sequence ID" value="NZ_MJAT01000012.1"/>
</dbReference>
<dbReference type="GO" id="GO:0008834">
    <property type="term" value="F:ditrans,polycis-undecaprenyl-diphosphate synthase [(2E,6E)-farnesyl-diphosphate specific] activity"/>
    <property type="evidence" value="ECO:0007669"/>
    <property type="project" value="TreeGrafter"/>
</dbReference>
<dbReference type="GO" id="GO:0030145">
    <property type="term" value="F:manganese ion binding"/>
    <property type="evidence" value="ECO:0007669"/>
    <property type="project" value="TreeGrafter"/>
</dbReference>
<keyword evidence="1 2" id="KW-0808">Transferase</keyword>
<dbReference type="NCBIfam" id="NF011405">
    <property type="entry name" value="PRK14830.1"/>
    <property type="match status" value="1"/>
</dbReference>
<feature type="binding site" evidence="2">
    <location>
        <position position="204"/>
    </location>
    <ligand>
        <name>substrate</name>
    </ligand>
</feature>
<dbReference type="NCBIfam" id="TIGR00055">
    <property type="entry name" value="uppS"/>
    <property type="match status" value="1"/>
</dbReference>
<keyword evidence="4" id="KW-1185">Reference proteome</keyword>
<protein>
    <recommendedName>
        <fullName evidence="2">Isoprenyl transferase</fullName>
        <ecNumber evidence="2">2.5.1.-</ecNumber>
    </recommendedName>
</protein>
<dbReference type="Pfam" id="PF01255">
    <property type="entry name" value="Prenyltransf"/>
    <property type="match status" value="1"/>
</dbReference>
<evidence type="ECO:0000256" key="2">
    <source>
        <dbReference type="HAMAP-Rule" id="MF_01139"/>
    </source>
</evidence>
<sequence>MKDFLGKFLRKNNNVDKNIFSEKKELIPKHIAIIMDGNGRWANKRGLPRIAGHKAGMNVVKEITRESSNLGIQYLTLYAFSTENWKRPTDEVNFLMKLPEEYLQSELKDLVKNNVQVRMIGDIQQLPDFTRRAVEQAIEDTKGNTGLVLNFALNYGSRLEMLTAIKEIANDISNHKIKIDDITEASISSRLMTAGIPDPDLLIRTSGEIRLSNFLLWQLAYTEFYFSDTLWPDFSMDEYHMAIANYMKRARRYGGLK</sequence>
<comment type="cofactor">
    <cofactor evidence="2">
        <name>Mg(2+)</name>
        <dbReference type="ChEBI" id="CHEBI:18420"/>
    </cofactor>
    <text evidence="2">Binds 2 magnesium ions per subunit.</text>
</comment>
<feature type="binding site" evidence="2">
    <location>
        <begin position="37"/>
        <end position="40"/>
    </location>
    <ligand>
        <name>substrate</name>
    </ligand>
</feature>
<dbReference type="PANTHER" id="PTHR10291:SF0">
    <property type="entry name" value="DEHYDRODOLICHYL DIPHOSPHATE SYNTHASE 2"/>
    <property type="match status" value="1"/>
</dbReference>
<comment type="caution">
    <text evidence="3">The sequence shown here is derived from an EMBL/GenBank/DDBJ whole genome shotgun (WGS) entry which is preliminary data.</text>
</comment>
<dbReference type="PROSITE" id="PS01066">
    <property type="entry name" value="UPP_SYNTHASE"/>
    <property type="match status" value="1"/>
</dbReference>
<feature type="binding site" evidence="2">
    <location>
        <position position="87"/>
    </location>
    <ligand>
        <name>substrate</name>
    </ligand>
</feature>
<comment type="subunit">
    <text evidence="2">Homodimer.</text>
</comment>
<dbReference type="SUPFAM" id="SSF64005">
    <property type="entry name" value="Undecaprenyl diphosphate synthase"/>
    <property type="match status" value="1"/>
</dbReference>
<dbReference type="InterPro" id="IPR036424">
    <property type="entry name" value="UPP_synth-like_sf"/>
</dbReference>
<name>A0A1E5L720_9FIRM</name>
<dbReference type="GO" id="GO:0005829">
    <property type="term" value="C:cytosol"/>
    <property type="evidence" value="ECO:0007669"/>
    <property type="project" value="TreeGrafter"/>
</dbReference>
<comment type="similarity">
    <text evidence="2">Belongs to the UPP synthase family.</text>
</comment>
<feature type="binding site" evidence="2">
    <location>
        <position position="53"/>
    </location>
    <ligand>
        <name>substrate</name>
    </ligand>
</feature>
<dbReference type="STRING" id="1390249.BHU72_03460"/>
<dbReference type="CDD" id="cd00475">
    <property type="entry name" value="Cis_IPPS"/>
    <property type="match status" value="1"/>
</dbReference>
<reference evidence="3 4" key="1">
    <citation type="submission" date="2016-09" db="EMBL/GenBank/DDBJ databases">
        <title>Desulfuribacillus arsenicus sp. nov., an obligately anaerobic, dissimilatory arsenic- and antimonate-reducing bacterium isolated from anoxic sediments.</title>
        <authorList>
            <person name="Abin C.A."/>
            <person name="Hollibaugh J.T."/>
        </authorList>
    </citation>
    <scope>NUCLEOTIDE SEQUENCE [LARGE SCALE GENOMIC DNA]</scope>
    <source>
        <strain evidence="3 4">MLFW-2</strain>
    </source>
</reference>